<dbReference type="InterPro" id="IPR036005">
    <property type="entry name" value="Creatinase/aminopeptidase-like"/>
</dbReference>
<evidence type="ECO:0000313" key="10">
    <source>
        <dbReference type="Proteomes" id="UP000178259"/>
    </source>
</evidence>
<dbReference type="GO" id="GO:0005829">
    <property type="term" value="C:cytosol"/>
    <property type="evidence" value="ECO:0007669"/>
    <property type="project" value="TreeGrafter"/>
</dbReference>
<comment type="cofactor">
    <cofactor evidence="6">
        <name>Co(2+)</name>
        <dbReference type="ChEBI" id="CHEBI:48828"/>
    </cofactor>
    <cofactor evidence="6">
        <name>Zn(2+)</name>
        <dbReference type="ChEBI" id="CHEBI:29105"/>
    </cofactor>
    <cofactor evidence="6">
        <name>Mn(2+)</name>
        <dbReference type="ChEBI" id="CHEBI:29035"/>
    </cofactor>
    <cofactor evidence="6">
        <name>Fe(2+)</name>
        <dbReference type="ChEBI" id="CHEBI:29033"/>
    </cofactor>
    <text evidence="6">Binds 2 divalent metal cations per subunit. Has a high-affinity and a low affinity metal-binding site. The true nature of the physiological cofactor is under debate. The enzyme is active with cobalt, zinc, manganese or divalent iron ions. Most likely, methionine aminopeptidases function as mononuclear Fe(2+)-metalloproteases under physiological conditions, and the catalytically relevant metal-binding site has been assigned to the histidine-containing high-affinity site.</text>
</comment>
<keyword evidence="2 6" id="KW-0031">Aminopeptidase</keyword>
<dbReference type="Pfam" id="PF00557">
    <property type="entry name" value="Peptidase_M24"/>
    <property type="match status" value="1"/>
</dbReference>
<dbReference type="NCBIfam" id="TIGR00500">
    <property type="entry name" value="met_pdase_I"/>
    <property type="match status" value="1"/>
</dbReference>
<comment type="subunit">
    <text evidence="6">Monomer.</text>
</comment>
<dbReference type="InterPro" id="IPR000994">
    <property type="entry name" value="Pept_M24"/>
</dbReference>
<dbReference type="Proteomes" id="UP000178259">
    <property type="component" value="Unassembled WGS sequence"/>
</dbReference>
<sequence>MSLIKTDLQISKIRQSGKILGFVLRQLKEKAAVSVSLMELDELAHSLIIEAGAKPAFLGYHPDGARAPFPYTLCASINDTVVHGQPSAYRLKSGDVLKLDLGVDFQGGITDSAVTVPIGKVDKDLLRLIKATRLALEEAIRFVKPGHTVGDIGFAVERTAKAEGIKIMEGLTGHGVGNELHEEPVVYNFGRRGAGMVLKPGMVIAIEPMTSLTTTKCIQKKDDSFVTYDKSVSAHFEHTVLVTKNGKDVLTL</sequence>
<dbReference type="PANTHER" id="PTHR43330">
    <property type="entry name" value="METHIONINE AMINOPEPTIDASE"/>
    <property type="match status" value="1"/>
</dbReference>
<feature type="domain" description="Peptidase M24" evidence="8">
    <location>
        <begin position="12"/>
        <end position="244"/>
    </location>
</feature>
<gene>
    <name evidence="6" type="primary">map</name>
    <name evidence="9" type="ORF">A3E61_00715</name>
</gene>
<comment type="function">
    <text evidence="1 6">Removes the N-terminal methionine from nascent proteins. The N-terminal methionine is often cleaved when the second residue in the primary sequence is small and uncharged (Met-Ala-, Cys, Gly, Pro, Ser, Thr, or Val). Requires deformylation of the N(alpha)-formylated initiator methionine before it can be hydrolyzed.</text>
</comment>
<name>A0A1G1Z4F9_9BACT</name>
<feature type="binding site" evidence="6">
    <location>
        <position position="181"/>
    </location>
    <ligand>
        <name>substrate</name>
    </ligand>
</feature>
<evidence type="ECO:0000256" key="5">
    <source>
        <dbReference type="ARBA" id="ARBA00022801"/>
    </source>
</evidence>
<keyword evidence="3 6" id="KW-0645">Protease</keyword>
<evidence type="ECO:0000256" key="6">
    <source>
        <dbReference type="HAMAP-Rule" id="MF_01974"/>
    </source>
</evidence>
<feature type="binding site" evidence="6">
    <location>
        <position position="111"/>
    </location>
    <ligand>
        <name>a divalent metal cation</name>
        <dbReference type="ChEBI" id="CHEBI:60240"/>
        <label>2</label>
        <note>catalytic</note>
    </ligand>
</feature>
<comment type="catalytic activity">
    <reaction evidence="6 7">
        <text>Release of N-terminal amino acids, preferentially methionine, from peptides and arylamides.</text>
        <dbReference type="EC" id="3.4.11.18"/>
    </reaction>
</comment>
<evidence type="ECO:0000256" key="1">
    <source>
        <dbReference type="ARBA" id="ARBA00002521"/>
    </source>
</evidence>
<evidence type="ECO:0000256" key="7">
    <source>
        <dbReference type="RuleBase" id="RU003653"/>
    </source>
</evidence>
<dbReference type="InterPro" id="IPR002467">
    <property type="entry name" value="Pept_M24A_MAP1"/>
</dbReference>
<dbReference type="EC" id="3.4.11.18" evidence="6 7"/>
<evidence type="ECO:0000256" key="4">
    <source>
        <dbReference type="ARBA" id="ARBA00022723"/>
    </source>
</evidence>
<dbReference type="HAMAP" id="MF_01974">
    <property type="entry name" value="MetAP_1"/>
    <property type="match status" value="1"/>
</dbReference>
<dbReference type="AlphaFoldDB" id="A0A1G1Z4F9"/>
<dbReference type="CDD" id="cd01086">
    <property type="entry name" value="MetAP1"/>
    <property type="match status" value="1"/>
</dbReference>
<evidence type="ECO:0000256" key="3">
    <source>
        <dbReference type="ARBA" id="ARBA00022670"/>
    </source>
</evidence>
<comment type="similarity">
    <text evidence="6">Belongs to the peptidase M24A family. Methionine aminopeptidase type 1 subfamily.</text>
</comment>
<protein>
    <recommendedName>
        <fullName evidence="6 7">Methionine aminopeptidase</fullName>
        <shortName evidence="6">MAP</shortName>
        <shortName evidence="6">MetAP</shortName>
        <ecNumber evidence="6 7">3.4.11.18</ecNumber>
    </recommendedName>
    <alternativeName>
        <fullName evidence="6">Peptidase M</fullName>
    </alternativeName>
</protein>
<dbReference type="GO" id="GO:0046872">
    <property type="term" value="F:metal ion binding"/>
    <property type="evidence" value="ECO:0007669"/>
    <property type="project" value="UniProtKB-UniRule"/>
</dbReference>
<proteinExistence type="inferred from homology"/>
<dbReference type="GO" id="GO:0004239">
    <property type="term" value="F:initiator methionyl aminopeptidase activity"/>
    <property type="evidence" value="ECO:0007669"/>
    <property type="project" value="UniProtKB-UniRule"/>
</dbReference>
<organism evidence="9 10">
    <name type="scientific">Candidatus Colwellbacteria bacterium RIFCSPHIGHO2_12_FULL_43_12</name>
    <dbReference type="NCBI Taxonomy" id="1797688"/>
    <lineage>
        <taxon>Bacteria</taxon>
        <taxon>Candidatus Colwelliibacteriota</taxon>
    </lineage>
</organism>
<feature type="binding site" evidence="6">
    <location>
        <position position="237"/>
    </location>
    <ligand>
        <name>a divalent metal cation</name>
        <dbReference type="ChEBI" id="CHEBI:60240"/>
        <label>2</label>
        <note>catalytic</note>
    </ligand>
</feature>
<evidence type="ECO:0000259" key="8">
    <source>
        <dbReference type="Pfam" id="PF00557"/>
    </source>
</evidence>
<feature type="binding site" evidence="6">
    <location>
        <position position="207"/>
    </location>
    <ligand>
        <name>a divalent metal cation</name>
        <dbReference type="ChEBI" id="CHEBI:60240"/>
        <label>2</label>
        <note>catalytic</note>
    </ligand>
</feature>
<dbReference type="PANTHER" id="PTHR43330:SF27">
    <property type="entry name" value="METHIONINE AMINOPEPTIDASE"/>
    <property type="match status" value="1"/>
</dbReference>
<feature type="binding site" evidence="6">
    <location>
        <position position="83"/>
    </location>
    <ligand>
        <name>substrate</name>
    </ligand>
</feature>
<dbReference type="PRINTS" id="PR00599">
    <property type="entry name" value="MAPEPTIDASE"/>
</dbReference>
<dbReference type="SUPFAM" id="SSF55920">
    <property type="entry name" value="Creatinase/aminopeptidase"/>
    <property type="match status" value="1"/>
</dbReference>
<feature type="binding site" evidence="6">
    <location>
        <position position="237"/>
    </location>
    <ligand>
        <name>a divalent metal cation</name>
        <dbReference type="ChEBI" id="CHEBI:60240"/>
        <label>1</label>
    </ligand>
</feature>
<dbReference type="InterPro" id="IPR001714">
    <property type="entry name" value="Pept_M24_MAP"/>
</dbReference>
<evidence type="ECO:0000313" key="9">
    <source>
        <dbReference type="EMBL" id="OGY58896.1"/>
    </source>
</evidence>
<comment type="caution">
    <text evidence="9">The sequence shown here is derived from an EMBL/GenBank/DDBJ whole genome shotgun (WGS) entry which is preliminary data.</text>
</comment>
<keyword evidence="5 6" id="KW-0378">Hydrolase</keyword>
<dbReference type="GO" id="GO:0070006">
    <property type="term" value="F:metalloaminopeptidase activity"/>
    <property type="evidence" value="ECO:0007669"/>
    <property type="project" value="UniProtKB-UniRule"/>
</dbReference>
<dbReference type="EMBL" id="MHIW01000013">
    <property type="protein sequence ID" value="OGY58896.1"/>
    <property type="molecule type" value="Genomic_DNA"/>
</dbReference>
<evidence type="ECO:0000256" key="2">
    <source>
        <dbReference type="ARBA" id="ARBA00022438"/>
    </source>
</evidence>
<dbReference type="GO" id="GO:0006508">
    <property type="term" value="P:proteolysis"/>
    <property type="evidence" value="ECO:0007669"/>
    <property type="project" value="UniProtKB-KW"/>
</dbReference>
<feature type="binding site" evidence="6">
    <location>
        <position position="100"/>
    </location>
    <ligand>
        <name>a divalent metal cation</name>
        <dbReference type="ChEBI" id="CHEBI:60240"/>
        <label>1</label>
    </ligand>
</feature>
<dbReference type="Gene3D" id="3.90.230.10">
    <property type="entry name" value="Creatinase/methionine aminopeptidase superfamily"/>
    <property type="match status" value="1"/>
</dbReference>
<reference evidence="9 10" key="1">
    <citation type="journal article" date="2016" name="Nat. Commun.">
        <title>Thousands of microbial genomes shed light on interconnected biogeochemical processes in an aquifer system.</title>
        <authorList>
            <person name="Anantharaman K."/>
            <person name="Brown C.T."/>
            <person name="Hug L.A."/>
            <person name="Sharon I."/>
            <person name="Castelle C.J."/>
            <person name="Probst A.J."/>
            <person name="Thomas B.C."/>
            <person name="Singh A."/>
            <person name="Wilkins M.J."/>
            <person name="Karaoz U."/>
            <person name="Brodie E.L."/>
            <person name="Williams K.H."/>
            <person name="Hubbard S.S."/>
            <person name="Banfield J.F."/>
        </authorList>
    </citation>
    <scope>NUCLEOTIDE SEQUENCE [LARGE SCALE GENOMIC DNA]</scope>
</reference>
<keyword evidence="4 6" id="KW-0479">Metal-binding</keyword>
<accession>A0A1G1Z4F9</accession>
<feature type="binding site" evidence="6">
    <location>
        <position position="174"/>
    </location>
    <ligand>
        <name>a divalent metal cation</name>
        <dbReference type="ChEBI" id="CHEBI:60240"/>
        <label>2</label>
        <note>catalytic</note>
    </ligand>
</feature>
<feature type="binding site" evidence="6">
    <location>
        <position position="111"/>
    </location>
    <ligand>
        <name>a divalent metal cation</name>
        <dbReference type="ChEBI" id="CHEBI:60240"/>
        <label>1</label>
    </ligand>
</feature>